<comment type="caution">
    <text evidence="2">The sequence shown here is derived from an EMBL/GenBank/DDBJ whole genome shotgun (WGS) entry which is preliminary data.</text>
</comment>
<dbReference type="SUPFAM" id="SSF53474">
    <property type="entry name" value="alpha/beta-Hydrolases"/>
    <property type="match status" value="1"/>
</dbReference>
<protein>
    <submittedName>
        <fullName evidence="2">Monoacylglycerol lipase</fullName>
        <ecNumber evidence="2">3.1.1.23</ecNumber>
    </submittedName>
</protein>
<keyword evidence="2" id="KW-0378">Hydrolase</keyword>
<proteinExistence type="predicted"/>
<feature type="domain" description="Serine aminopeptidase S33" evidence="1">
    <location>
        <begin position="28"/>
        <end position="258"/>
    </location>
</feature>
<dbReference type="PRINTS" id="PR00111">
    <property type="entry name" value="ABHYDROLASE"/>
</dbReference>
<dbReference type="PANTHER" id="PTHR11614">
    <property type="entry name" value="PHOSPHOLIPASE-RELATED"/>
    <property type="match status" value="1"/>
</dbReference>
<accession>A0ABM9C9T9</accession>
<dbReference type="Proteomes" id="UP000838821">
    <property type="component" value="Unassembled WGS sequence"/>
</dbReference>
<evidence type="ECO:0000259" key="1">
    <source>
        <dbReference type="Pfam" id="PF12146"/>
    </source>
</evidence>
<gene>
    <name evidence="2" type="ORF">PAECIP111891_02916</name>
</gene>
<dbReference type="RefSeq" id="WP_236288134.1">
    <property type="nucleotide sequence ID" value="NZ_CAKMMW010000007.1"/>
</dbReference>
<organism evidence="2 3">
    <name type="scientific">Paenibacillus allorhizoplanae</name>
    <dbReference type="NCBI Taxonomy" id="2905648"/>
    <lineage>
        <taxon>Bacteria</taxon>
        <taxon>Bacillati</taxon>
        <taxon>Bacillota</taxon>
        <taxon>Bacilli</taxon>
        <taxon>Bacillales</taxon>
        <taxon>Paenibacillaceae</taxon>
        <taxon>Paenibacillus</taxon>
    </lineage>
</organism>
<dbReference type="InterPro" id="IPR051044">
    <property type="entry name" value="MAG_DAG_Lipase"/>
</dbReference>
<dbReference type="EMBL" id="CAKMMW010000007">
    <property type="protein sequence ID" value="CAH1206436.1"/>
    <property type="molecule type" value="Genomic_DNA"/>
</dbReference>
<dbReference type="Gene3D" id="3.40.50.1820">
    <property type="entry name" value="alpha/beta hydrolase"/>
    <property type="match status" value="1"/>
</dbReference>
<dbReference type="EC" id="3.1.1.23" evidence="2"/>
<dbReference type="Pfam" id="PF12146">
    <property type="entry name" value="Hydrolase_4"/>
    <property type="match status" value="1"/>
</dbReference>
<dbReference type="InterPro" id="IPR029058">
    <property type="entry name" value="AB_hydrolase_fold"/>
</dbReference>
<dbReference type="InterPro" id="IPR000073">
    <property type="entry name" value="AB_hydrolase_1"/>
</dbReference>
<dbReference type="GO" id="GO:0047372">
    <property type="term" value="F:monoacylglycerol lipase activity"/>
    <property type="evidence" value="ECO:0007669"/>
    <property type="project" value="UniProtKB-EC"/>
</dbReference>
<evidence type="ECO:0000313" key="3">
    <source>
        <dbReference type="Proteomes" id="UP000838821"/>
    </source>
</evidence>
<evidence type="ECO:0000313" key="2">
    <source>
        <dbReference type="EMBL" id="CAH1206436.1"/>
    </source>
</evidence>
<sequence length="286" mass="31508">MNISEGTFQGIGGVELFYRRATPSEVPAKGAIIAVHGHGDHSGGLVNMCNELVQGGYIVYSADSRGHGRSPGIRGFIRSWDEYKGDLHVFRELVLSENPELPLFIIGHSMGGVISADYVLDQGTGISGLVLVAPAISYEMTTFERWLIKLLGKIRPQLTIQKSGSVDGLTQDPDMAAKLQADPLRHSTVTPGLGLGLSQAIPRILNHAKSFQLPLLLQYGLEDKLTPPAKLQQFLHLVGSQDKKSYAYDRMLHRPFDDLGREQFLSDLLDWLDQHTVTTHKPKLYA</sequence>
<name>A0ABM9C9T9_9BACL</name>
<dbReference type="InterPro" id="IPR022742">
    <property type="entry name" value="Hydrolase_4"/>
</dbReference>
<keyword evidence="3" id="KW-1185">Reference proteome</keyword>
<reference evidence="2" key="1">
    <citation type="submission" date="2022-01" db="EMBL/GenBank/DDBJ databases">
        <authorList>
            <person name="Criscuolo A."/>
        </authorList>
    </citation>
    <scope>NUCLEOTIDE SEQUENCE</scope>
    <source>
        <strain evidence="2">CIP111891</strain>
    </source>
</reference>